<accession>A0ABR2PY41</accession>
<name>A0ABR2PY41_9ROSI</name>
<feature type="compositionally biased region" description="Polar residues" evidence="1">
    <location>
        <begin position="90"/>
        <end position="100"/>
    </location>
</feature>
<feature type="compositionally biased region" description="Polar residues" evidence="1">
    <location>
        <begin position="110"/>
        <end position="122"/>
    </location>
</feature>
<gene>
    <name evidence="2" type="ORF">V6N11_033441</name>
</gene>
<dbReference type="Proteomes" id="UP001396334">
    <property type="component" value="Unassembled WGS sequence"/>
</dbReference>
<keyword evidence="3" id="KW-1185">Reference proteome</keyword>
<evidence type="ECO:0000313" key="3">
    <source>
        <dbReference type="Proteomes" id="UP001396334"/>
    </source>
</evidence>
<comment type="caution">
    <text evidence="2">The sequence shown here is derived from an EMBL/GenBank/DDBJ whole genome shotgun (WGS) entry which is preliminary data.</text>
</comment>
<feature type="region of interest" description="Disordered" evidence="1">
    <location>
        <begin position="1"/>
        <end position="132"/>
    </location>
</feature>
<protein>
    <submittedName>
        <fullName evidence="2">Uncharacterized protein</fullName>
    </submittedName>
</protein>
<proteinExistence type="predicted"/>
<reference evidence="2 3" key="1">
    <citation type="journal article" date="2024" name="G3 (Bethesda)">
        <title>Genome assembly of Hibiscus sabdariffa L. provides insights into metabolisms of medicinal natural products.</title>
        <authorList>
            <person name="Kim T."/>
        </authorList>
    </citation>
    <scope>NUCLEOTIDE SEQUENCE [LARGE SCALE GENOMIC DNA]</scope>
    <source>
        <strain evidence="2">TK-2024</strain>
        <tissue evidence="2">Old leaves</tissue>
    </source>
</reference>
<evidence type="ECO:0000313" key="2">
    <source>
        <dbReference type="EMBL" id="KAK8993340.1"/>
    </source>
</evidence>
<feature type="compositionally biased region" description="Polar residues" evidence="1">
    <location>
        <begin position="28"/>
        <end position="44"/>
    </location>
</feature>
<feature type="compositionally biased region" description="Basic and acidic residues" evidence="1">
    <location>
        <begin position="76"/>
        <end position="86"/>
    </location>
</feature>
<feature type="compositionally biased region" description="Polar residues" evidence="1">
    <location>
        <begin position="63"/>
        <end position="74"/>
    </location>
</feature>
<organism evidence="2 3">
    <name type="scientific">Hibiscus sabdariffa</name>
    <name type="common">roselle</name>
    <dbReference type="NCBI Taxonomy" id="183260"/>
    <lineage>
        <taxon>Eukaryota</taxon>
        <taxon>Viridiplantae</taxon>
        <taxon>Streptophyta</taxon>
        <taxon>Embryophyta</taxon>
        <taxon>Tracheophyta</taxon>
        <taxon>Spermatophyta</taxon>
        <taxon>Magnoliopsida</taxon>
        <taxon>eudicotyledons</taxon>
        <taxon>Gunneridae</taxon>
        <taxon>Pentapetalae</taxon>
        <taxon>rosids</taxon>
        <taxon>malvids</taxon>
        <taxon>Malvales</taxon>
        <taxon>Malvaceae</taxon>
        <taxon>Malvoideae</taxon>
        <taxon>Hibiscus</taxon>
    </lineage>
</organism>
<evidence type="ECO:0000256" key="1">
    <source>
        <dbReference type="SAM" id="MobiDB-lite"/>
    </source>
</evidence>
<sequence>MAPPEVPLEDELFPYAKASSSSSTTLSPGVTQSSPVPVTLVNSTAEEHDSLDVSGKMEFVESASHQDQNQTVSAQADEHSSVRIEEESNAAGSNELSNVSLHREEVSGVDTISSAPNVQDDSVPSCVPKPATAPLIVNNHPMITRRKNGEC</sequence>
<dbReference type="EMBL" id="JBBPBN010000049">
    <property type="protein sequence ID" value="KAK8993340.1"/>
    <property type="molecule type" value="Genomic_DNA"/>
</dbReference>